<comment type="caution">
    <text evidence="3">The sequence shown here is derived from an EMBL/GenBank/DDBJ whole genome shotgun (WGS) entry which is preliminary data.</text>
</comment>
<sequence>MKRHRTLHTEEEVARVRRRAQEDPEAKQVLGQILAKADEWARRDDAWLGRVITPASVPRAFNAHHAGCPVHGTEYFKHGNYSFRFSLDRPWKVVCPVGGEEYPSNDFGAFFASGMKDRSLLTGDYPDDGWGWRRPGDPKKWWFVAYYNHWAWMQEIIPGVLALSRAYLLTGDGIYAHKAGLLLHRIADVYPEMDHNQQSRWATEFAPKYTGRIVNMIWECGVASNLSEAYDNIFDGIERAKGLQERLGRSSAEIHAHIDRNLMAEFVRGVYDKQIYGNYGMHQHTLMTAALVRQAGDEQEVVDFLLRTTGSPHGYSYEGIDRLMDNLIYRDGISVTETSPSYAWIWPERVFRVAEMMQRMGIHLYQRHPKMLEMLLHPLRATVIGRFTPAVGDAYAVTTGHTALPRWAAEVGWREYRDPRLLDYLRGLGEERAELTYEELFRETEEHLTPHPPSPKGKGEQADLLPSPFGGGDGGGVLYDEFNGAYNHGGYGLALMRAGRGGHSRAVSLWYGTSIGHGHLDKLNVEVFAKGRKVLPDLGYPQFTDDHPERDAWNKNTVSHCTVVVDARMQTRAAKGDLHLFAAAPWVQVAEASAETNYPGIVSMYRRTVGMVDVSGQDSYVVDLFRVTGGRQHDYSLHGPDGAFEASGLALSEPSPGTLAGDDVPYTFLYDDPELSQPGAQGFGRYKGSGFSYIRNPQRGTARSVWRATWQLKDADGNLTGDRMTILRVPVGDEETFIGDGIPPFKPGNPASLKYVVTRRAGEDLSSAFASLFVPHTGDLFIRSVRLLKATPGDGTVALAVEREGETDVVISSLDSSVLREVEGDIAFRGRFGVLTLDAQGKPLRATLVGGGELKKKGQGIALGGDVVGTVTGMDPDARTVGVEVDNRAALPGDLSSLVLREALVSVATENVPGRTHRTCGLRIFEASRSSGGGLTLGFGPQDLQVARVPVDSTDAGAGTVTTRAHLPLASVGYYDGAYATDGDGRGAARVAKVEPNGTVHLSGDVKAFEGKELRVFEVGPRDRVRVSVVGQWERT</sequence>
<name>A0A1F6CSY5_HANXR</name>
<dbReference type="InterPro" id="IPR012480">
    <property type="entry name" value="Hepar_II_III_C"/>
</dbReference>
<feature type="domain" description="Heparinase II/III-like C-terminal" evidence="2">
    <location>
        <begin position="513"/>
        <end position="578"/>
    </location>
</feature>
<evidence type="ECO:0000259" key="2">
    <source>
        <dbReference type="Pfam" id="PF07940"/>
    </source>
</evidence>
<dbReference type="GO" id="GO:0016829">
    <property type="term" value="F:lyase activity"/>
    <property type="evidence" value="ECO:0007669"/>
    <property type="project" value="InterPro"/>
</dbReference>
<evidence type="ECO:0000313" key="3">
    <source>
        <dbReference type="EMBL" id="OGG52298.1"/>
    </source>
</evidence>
<dbReference type="SUPFAM" id="SSF48230">
    <property type="entry name" value="Chondroitin AC/alginate lyase"/>
    <property type="match status" value="1"/>
</dbReference>
<proteinExistence type="predicted"/>
<protein>
    <recommendedName>
        <fullName evidence="2">Heparinase II/III-like C-terminal domain-containing protein</fullName>
    </recommendedName>
</protein>
<dbReference type="Gene3D" id="1.50.10.100">
    <property type="entry name" value="Chondroitin AC/alginate lyase"/>
    <property type="match status" value="1"/>
</dbReference>
<dbReference type="Pfam" id="PF07940">
    <property type="entry name" value="Hepar_II_III_C"/>
    <property type="match status" value="1"/>
</dbReference>
<evidence type="ECO:0000256" key="1">
    <source>
        <dbReference type="ARBA" id="ARBA00004196"/>
    </source>
</evidence>
<comment type="subcellular location">
    <subcellularLocation>
        <location evidence="1">Cell envelope</location>
    </subcellularLocation>
</comment>
<evidence type="ECO:0000313" key="4">
    <source>
        <dbReference type="Proteomes" id="UP000178606"/>
    </source>
</evidence>
<dbReference type="Gene3D" id="2.70.98.70">
    <property type="match status" value="1"/>
</dbReference>
<accession>A0A1F6CSY5</accession>
<dbReference type="GO" id="GO:0030313">
    <property type="term" value="C:cell envelope"/>
    <property type="evidence" value="ECO:0007669"/>
    <property type="project" value="UniProtKB-SubCell"/>
</dbReference>
<gene>
    <name evidence="3" type="ORF">A3F84_23350</name>
</gene>
<dbReference type="InterPro" id="IPR008929">
    <property type="entry name" value="Chondroitin_lyas"/>
</dbReference>
<dbReference type="EMBL" id="MFKF01000145">
    <property type="protein sequence ID" value="OGG52298.1"/>
    <property type="molecule type" value="Genomic_DNA"/>
</dbReference>
<reference evidence="3 4" key="1">
    <citation type="journal article" date="2016" name="Nat. Commun.">
        <title>Thousands of microbial genomes shed light on interconnected biogeochemical processes in an aquifer system.</title>
        <authorList>
            <person name="Anantharaman K."/>
            <person name="Brown C.T."/>
            <person name="Hug L.A."/>
            <person name="Sharon I."/>
            <person name="Castelle C.J."/>
            <person name="Probst A.J."/>
            <person name="Thomas B.C."/>
            <person name="Singh A."/>
            <person name="Wilkins M.J."/>
            <person name="Karaoz U."/>
            <person name="Brodie E.L."/>
            <person name="Williams K.H."/>
            <person name="Hubbard S.S."/>
            <person name="Banfield J.F."/>
        </authorList>
    </citation>
    <scope>NUCLEOTIDE SEQUENCE [LARGE SCALE GENOMIC DNA]</scope>
    <source>
        <strain evidence="4">RIFCSPLOWO2_12_FULL_64_10</strain>
    </source>
</reference>
<organism evidence="3 4">
    <name type="scientific">Handelsmanbacteria sp. (strain RIFCSPLOWO2_12_FULL_64_10)</name>
    <dbReference type="NCBI Taxonomy" id="1817868"/>
    <lineage>
        <taxon>Bacteria</taxon>
        <taxon>Candidatus Handelsmaniibacteriota</taxon>
    </lineage>
</organism>
<dbReference type="AlphaFoldDB" id="A0A1F6CSY5"/>
<dbReference type="Proteomes" id="UP000178606">
    <property type="component" value="Unassembled WGS sequence"/>
</dbReference>